<dbReference type="Proteomes" id="UP001145114">
    <property type="component" value="Unassembled WGS sequence"/>
</dbReference>
<sequence length="272" mass="29763">MAQSNPGLGKRRVPSLTHTVLYTHKRARKAQRRASKMIRRGVVQMIQGGVKDPARPFLDYTRDDASSYDENFAISAATRSTGTQGLRLGRAHAHRHNNDSISRSSFSGSISSWFSKRPQITTHGTGPKDIANSGGGCDAPTTLRSLIDEMSKEDNCGDSLDQQHPLLHPPLPPFALAETSYRSASLPIDPRQLANYQRFSAEAQHILEADKYSDYSQAPMHKVDGVLDDSLYDFINPAVFGKLPTLWLPMKSTSAGTSKNSSASPPTALTQN</sequence>
<organism evidence="1 2">
    <name type="scientific">Spiromyces aspiralis</name>
    <dbReference type="NCBI Taxonomy" id="68401"/>
    <lineage>
        <taxon>Eukaryota</taxon>
        <taxon>Fungi</taxon>
        <taxon>Fungi incertae sedis</taxon>
        <taxon>Zoopagomycota</taxon>
        <taxon>Kickxellomycotina</taxon>
        <taxon>Kickxellomycetes</taxon>
        <taxon>Kickxellales</taxon>
        <taxon>Kickxellaceae</taxon>
        <taxon>Spiromyces</taxon>
    </lineage>
</organism>
<proteinExistence type="predicted"/>
<reference evidence="1" key="1">
    <citation type="submission" date="2022-06" db="EMBL/GenBank/DDBJ databases">
        <title>Phylogenomic reconstructions and comparative analyses of Kickxellomycotina fungi.</title>
        <authorList>
            <person name="Reynolds N.K."/>
            <person name="Stajich J.E."/>
            <person name="Barry K."/>
            <person name="Grigoriev I.V."/>
            <person name="Crous P."/>
            <person name="Smith M.E."/>
        </authorList>
    </citation>
    <scope>NUCLEOTIDE SEQUENCE</scope>
    <source>
        <strain evidence="1">RSA 2271</strain>
    </source>
</reference>
<gene>
    <name evidence="1" type="ORF">EV182_005887</name>
</gene>
<accession>A0ACC1HM98</accession>
<evidence type="ECO:0000313" key="1">
    <source>
        <dbReference type="EMBL" id="KAJ1677572.1"/>
    </source>
</evidence>
<name>A0ACC1HM98_9FUNG</name>
<protein>
    <submittedName>
        <fullName evidence="1">Uncharacterized protein</fullName>
    </submittedName>
</protein>
<dbReference type="EMBL" id="JAMZIH010002247">
    <property type="protein sequence ID" value="KAJ1677572.1"/>
    <property type="molecule type" value="Genomic_DNA"/>
</dbReference>
<evidence type="ECO:0000313" key="2">
    <source>
        <dbReference type="Proteomes" id="UP001145114"/>
    </source>
</evidence>
<keyword evidence="2" id="KW-1185">Reference proteome</keyword>
<comment type="caution">
    <text evidence="1">The sequence shown here is derived from an EMBL/GenBank/DDBJ whole genome shotgun (WGS) entry which is preliminary data.</text>
</comment>